<protein>
    <submittedName>
        <fullName evidence="1">Uncharacterized protein</fullName>
    </submittedName>
</protein>
<proteinExistence type="predicted"/>
<evidence type="ECO:0000313" key="1">
    <source>
        <dbReference type="EMBL" id="GMR31723.1"/>
    </source>
</evidence>
<dbReference type="AlphaFoldDB" id="A0AAN4Z4F2"/>
<dbReference type="Proteomes" id="UP001328107">
    <property type="component" value="Unassembled WGS sequence"/>
</dbReference>
<gene>
    <name evidence="1" type="ORF">PMAYCL1PPCAC_01918</name>
</gene>
<feature type="non-terminal residue" evidence="1">
    <location>
        <position position="136"/>
    </location>
</feature>
<sequence length="136" mass="13907">STTTARLGLDGVLPGDELSRLGELLGRLEGSLMGGEGTTHSTGLLVPDVSGEVLLSLGKLSQLLLLGLVDDGENTSDVLADDSNLGELRGGTTGDLANLEVSELALLLLEGLEKGLLGLSAKLLSLDAGHFLTCQK</sequence>
<organism evidence="1 2">
    <name type="scientific">Pristionchus mayeri</name>
    <dbReference type="NCBI Taxonomy" id="1317129"/>
    <lineage>
        <taxon>Eukaryota</taxon>
        <taxon>Metazoa</taxon>
        <taxon>Ecdysozoa</taxon>
        <taxon>Nematoda</taxon>
        <taxon>Chromadorea</taxon>
        <taxon>Rhabditida</taxon>
        <taxon>Rhabditina</taxon>
        <taxon>Diplogasteromorpha</taxon>
        <taxon>Diplogasteroidea</taxon>
        <taxon>Neodiplogasteridae</taxon>
        <taxon>Pristionchus</taxon>
    </lineage>
</organism>
<reference evidence="2" key="1">
    <citation type="submission" date="2022-10" db="EMBL/GenBank/DDBJ databases">
        <title>Genome assembly of Pristionchus species.</title>
        <authorList>
            <person name="Yoshida K."/>
            <person name="Sommer R.J."/>
        </authorList>
    </citation>
    <scope>NUCLEOTIDE SEQUENCE [LARGE SCALE GENOMIC DNA]</scope>
    <source>
        <strain evidence="2">RS5460</strain>
    </source>
</reference>
<keyword evidence="2" id="KW-1185">Reference proteome</keyword>
<dbReference type="EMBL" id="BTRK01000001">
    <property type="protein sequence ID" value="GMR31723.1"/>
    <property type="molecule type" value="Genomic_DNA"/>
</dbReference>
<name>A0AAN4Z4F2_9BILA</name>
<feature type="non-terminal residue" evidence="1">
    <location>
        <position position="1"/>
    </location>
</feature>
<accession>A0AAN4Z4F2</accession>
<evidence type="ECO:0000313" key="2">
    <source>
        <dbReference type="Proteomes" id="UP001328107"/>
    </source>
</evidence>
<comment type="caution">
    <text evidence="1">The sequence shown here is derived from an EMBL/GenBank/DDBJ whole genome shotgun (WGS) entry which is preliminary data.</text>
</comment>